<evidence type="ECO:0000313" key="3">
    <source>
        <dbReference type="Proteomes" id="UP000765509"/>
    </source>
</evidence>
<accession>A0A9Q3IH28</accession>
<feature type="domain" description="Endonuclease/exonuclease/phosphatase" evidence="1">
    <location>
        <begin position="1"/>
        <end position="90"/>
    </location>
</feature>
<dbReference type="EMBL" id="AVOT02043074">
    <property type="protein sequence ID" value="MBW0538494.1"/>
    <property type="molecule type" value="Genomic_DNA"/>
</dbReference>
<reference evidence="2" key="1">
    <citation type="submission" date="2021-03" db="EMBL/GenBank/DDBJ databases">
        <title>Draft genome sequence of rust myrtle Austropuccinia psidii MF-1, a brazilian biotype.</title>
        <authorList>
            <person name="Quecine M.C."/>
            <person name="Pachon D.M.R."/>
            <person name="Bonatelli M.L."/>
            <person name="Correr F.H."/>
            <person name="Franceschini L.M."/>
            <person name="Leite T.F."/>
            <person name="Margarido G.R.A."/>
            <person name="Almeida C.A."/>
            <person name="Ferrarezi J.A."/>
            <person name="Labate C.A."/>
        </authorList>
    </citation>
    <scope>NUCLEOTIDE SEQUENCE</scope>
    <source>
        <strain evidence="2">MF-1</strain>
    </source>
</reference>
<dbReference type="InterPro" id="IPR005135">
    <property type="entry name" value="Endo/exonuclease/phosphatase"/>
</dbReference>
<sequence>MVITMDSNLDHWLWNPKNYHHQHPQARNLLEICGRRGFKLIFLKGEPTFMGVSGLAMTIDLTWEKTIANKIISQCKVQLENHSSDHQPIIFEFNIGGKAFEITETNISMNPSMLDEGKYINQVSRRIN</sequence>
<comment type="caution">
    <text evidence="2">The sequence shown here is derived from an EMBL/GenBank/DDBJ whole genome shotgun (WGS) entry which is preliminary data.</text>
</comment>
<dbReference type="Gene3D" id="3.60.10.10">
    <property type="entry name" value="Endonuclease/exonuclease/phosphatase"/>
    <property type="match status" value="1"/>
</dbReference>
<gene>
    <name evidence="2" type="ORF">O181_078209</name>
</gene>
<evidence type="ECO:0000259" key="1">
    <source>
        <dbReference type="Pfam" id="PF14529"/>
    </source>
</evidence>
<dbReference type="InterPro" id="IPR036691">
    <property type="entry name" value="Endo/exonu/phosph_ase_sf"/>
</dbReference>
<evidence type="ECO:0000313" key="2">
    <source>
        <dbReference type="EMBL" id="MBW0538494.1"/>
    </source>
</evidence>
<dbReference type="Pfam" id="PF14529">
    <property type="entry name" value="Exo_endo_phos_2"/>
    <property type="match status" value="1"/>
</dbReference>
<protein>
    <recommendedName>
        <fullName evidence="1">Endonuclease/exonuclease/phosphatase domain-containing protein</fullName>
    </recommendedName>
</protein>
<keyword evidence="3" id="KW-1185">Reference proteome</keyword>
<dbReference type="OrthoDB" id="2505506at2759"/>
<dbReference type="SUPFAM" id="SSF56219">
    <property type="entry name" value="DNase I-like"/>
    <property type="match status" value="1"/>
</dbReference>
<dbReference type="AlphaFoldDB" id="A0A9Q3IH28"/>
<name>A0A9Q3IH28_9BASI</name>
<proteinExistence type="predicted"/>
<organism evidence="2 3">
    <name type="scientific">Austropuccinia psidii MF-1</name>
    <dbReference type="NCBI Taxonomy" id="1389203"/>
    <lineage>
        <taxon>Eukaryota</taxon>
        <taxon>Fungi</taxon>
        <taxon>Dikarya</taxon>
        <taxon>Basidiomycota</taxon>
        <taxon>Pucciniomycotina</taxon>
        <taxon>Pucciniomycetes</taxon>
        <taxon>Pucciniales</taxon>
        <taxon>Sphaerophragmiaceae</taxon>
        <taxon>Austropuccinia</taxon>
    </lineage>
</organism>
<dbReference type="GO" id="GO:0003824">
    <property type="term" value="F:catalytic activity"/>
    <property type="evidence" value="ECO:0007669"/>
    <property type="project" value="InterPro"/>
</dbReference>
<dbReference type="Proteomes" id="UP000765509">
    <property type="component" value="Unassembled WGS sequence"/>
</dbReference>